<dbReference type="InterPro" id="IPR011006">
    <property type="entry name" value="CheY-like_superfamily"/>
</dbReference>
<reference evidence="11 12" key="1">
    <citation type="submission" date="2017-05" db="EMBL/GenBank/DDBJ databases">
        <title>Vagococcus spp. assemblies.</title>
        <authorList>
            <person name="Gulvik C.A."/>
        </authorList>
    </citation>
    <scope>NUCLEOTIDE SEQUENCE [LARGE SCALE GENOMIC DNA]</scope>
    <source>
        <strain evidence="11 12">NCFB 2497</strain>
    </source>
</reference>
<organism evidence="11 12">
    <name type="scientific">Vagococcus fluvialis</name>
    <dbReference type="NCBI Taxonomy" id="2738"/>
    <lineage>
        <taxon>Bacteria</taxon>
        <taxon>Bacillati</taxon>
        <taxon>Bacillota</taxon>
        <taxon>Bacilli</taxon>
        <taxon>Lactobacillales</taxon>
        <taxon>Enterococcaceae</taxon>
        <taxon>Vagococcus</taxon>
    </lineage>
</organism>
<dbReference type="PANTHER" id="PTHR45526">
    <property type="entry name" value="TRANSCRIPTIONAL REGULATORY PROTEIN DPIA"/>
    <property type="match status" value="1"/>
</dbReference>
<dbReference type="OrthoDB" id="9759232at2"/>
<comment type="caution">
    <text evidence="11">The sequence shown here is derived from an EMBL/GenBank/DDBJ whole genome shotgun (WGS) entry which is preliminary data.</text>
</comment>
<evidence type="ECO:0000256" key="10">
    <source>
        <dbReference type="PROSITE-ProRule" id="PRU00169"/>
    </source>
</evidence>
<dbReference type="InterPro" id="IPR001789">
    <property type="entry name" value="Sig_transdc_resp-reg_receiver"/>
</dbReference>
<proteinExistence type="predicted"/>
<evidence type="ECO:0000256" key="6">
    <source>
        <dbReference type="ARBA" id="ARBA00023125"/>
    </source>
</evidence>
<dbReference type="RefSeq" id="WP_114288736.1">
    <property type="nucleotide sequence ID" value="NZ_CP081459.1"/>
</dbReference>
<evidence type="ECO:0000256" key="4">
    <source>
        <dbReference type="ARBA" id="ARBA00023012"/>
    </source>
</evidence>
<keyword evidence="6 9" id="KW-0238">DNA-binding</keyword>
<dbReference type="Proteomes" id="UP000288197">
    <property type="component" value="Unassembled WGS sequence"/>
</dbReference>
<keyword evidence="2 9" id="KW-0963">Cytoplasm</keyword>
<dbReference type="GO" id="GO:0000156">
    <property type="term" value="F:phosphorelay response regulator activity"/>
    <property type="evidence" value="ECO:0007669"/>
    <property type="project" value="TreeGrafter"/>
</dbReference>
<comment type="subcellular location">
    <subcellularLocation>
        <location evidence="1 9">Cytoplasm</location>
    </subcellularLocation>
</comment>
<dbReference type="PANTHER" id="PTHR45526:SF1">
    <property type="entry name" value="TRANSCRIPTIONAL REGULATORY PROTEIN DCUR-RELATED"/>
    <property type="match status" value="1"/>
</dbReference>
<evidence type="ECO:0000256" key="7">
    <source>
        <dbReference type="ARBA" id="ARBA00023159"/>
    </source>
</evidence>
<protein>
    <recommendedName>
        <fullName evidence="9">Transcriptional regulatory protein</fullName>
    </recommendedName>
</protein>
<dbReference type="EMBL" id="NGJX01000001">
    <property type="protein sequence ID" value="RSU05666.1"/>
    <property type="molecule type" value="Genomic_DNA"/>
</dbReference>
<name>A0A369B3H3_9ENTE</name>
<dbReference type="AlphaFoldDB" id="A0A369B3H3"/>
<evidence type="ECO:0000256" key="1">
    <source>
        <dbReference type="ARBA" id="ARBA00004496"/>
    </source>
</evidence>
<evidence type="ECO:0000313" key="12">
    <source>
        <dbReference type="Proteomes" id="UP000288197"/>
    </source>
</evidence>
<dbReference type="InterPro" id="IPR051271">
    <property type="entry name" value="2C-system_Tx_regulators"/>
</dbReference>
<dbReference type="GeneID" id="63145446"/>
<keyword evidence="7 9" id="KW-0010">Activator</keyword>
<keyword evidence="3 10" id="KW-0597">Phosphoprotein</keyword>
<dbReference type="GO" id="GO:0003677">
    <property type="term" value="F:DNA binding"/>
    <property type="evidence" value="ECO:0007669"/>
    <property type="project" value="UniProtKB-KW"/>
</dbReference>
<gene>
    <name evidence="11" type="ORF">CBF32_01330</name>
</gene>
<evidence type="ECO:0000256" key="5">
    <source>
        <dbReference type="ARBA" id="ARBA00023015"/>
    </source>
</evidence>
<dbReference type="GO" id="GO:0005737">
    <property type="term" value="C:cytoplasm"/>
    <property type="evidence" value="ECO:0007669"/>
    <property type="project" value="UniProtKB-SubCell"/>
</dbReference>
<accession>A0A369B3H3</accession>
<keyword evidence="12" id="KW-1185">Reference proteome</keyword>
<dbReference type="PROSITE" id="PS50110">
    <property type="entry name" value="RESPONSE_REGULATORY"/>
    <property type="match status" value="1"/>
</dbReference>
<dbReference type="Gene3D" id="3.40.50.2300">
    <property type="match status" value="1"/>
</dbReference>
<feature type="modified residue" description="4-aspartylphosphate" evidence="10">
    <location>
        <position position="53"/>
    </location>
</feature>
<dbReference type="Pfam" id="PF00072">
    <property type="entry name" value="Response_reg"/>
    <property type="match status" value="1"/>
</dbReference>
<keyword evidence="4 9" id="KW-0902">Two-component regulatory system</keyword>
<evidence type="ECO:0000313" key="11">
    <source>
        <dbReference type="EMBL" id="RSU05666.1"/>
    </source>
</evidence>
<dbReference type="PIRSF" id="PIRSF006171">
    <property type="entry name" value="RR_citrat_malat"/>
    <property type="match status" value="1"/>
</dbReference>
<evidence type="ECO:0000256" key="8">
    <source>
        <dbReference type="ARBA" id="ARBA00023163"/>
    </source>
</evidence>
<keyword evidence="5 9" id="KW-0805">Transcription regulation</keyword>
<evidence type="ECO:0000256" key="3">
    <source>
        <dbReference type="ARBA" id="ARBA00022553"/>
    </source>
</evidence>
<evidence type="ECO:0000256" key="2">
    <source>
        <dbReference type="ARBA" id="ARBA00022490"/>
    </source>
</evidence>
<evidence type="ECO:0000256" key="9">
    <source>
        <dbReference type="PIRNR" id="PIRNR006171"/>
    </source>
</evidence>
<dbReference type="GO" id="GO:0003700">
    <property type="term" value="F:DNA-binding transcription factor activity"/>
    <property type="evidence" value="ECO:0007669"/>
    <property type="project" value="InterPro"/>
</dbReference>
<dbReference type="SMART" id="SM00448">
    <property type="entry name" value="REC"/>
    <property type="match status" value="1"/>
</dbReference>
<dbReference type="InterPro" id="IPR024187">
    <property type="entry name" value="Sig_transdc_resp-reg_cit/mal"/>
</dbReference>
<keyword evidence="8 9" id="KW-0804">Transcription</keyword>
<sequence length="237" mass="27296">MTILIIEDDPMVASINQQFIEKIKPNTTIKNVRNTEEGLKIIQSENIELILLDVYLPGMSGTDLLKELNKIGIQIPVILITAADDSATLNDALSYQVIDYLIKPFTFERLKLAINKYDTLHDIIDHNKKTDQSALDYVFNGITNTSDTTLFEKELPKGLSRLTFKKIMSEIEKFKQPFSTETLAKQVTLSRISTKKYITFLLELFILDEQMEYQEVGRPITLYSLKPDFKEKLFDYL</sequence>
<dbReference type="SUPFAM" id="SSF52172">
    <property type="entry name" value="CheY-like"/>
    <property type="match status" value="1"/>
</dbReference>